<evidence type="ECO:0000313" key="2">
    <source>
        <dbReference type="EMBL" id="KAF2796061.1"/>
    </source>
</evidence>
<feature type="region of interest" description="Disordered" evidence="1">
    <location>
        <begin position="1"/>
        <end position="26"/>
    </location>
</feature>
<reference evidence="2" key="1">
    <citation type="journal article" date="2020" name="Stud. Mycol.">
        <title>101 Dothideomycetes genomes: a test case for predicting lifestyles and emergence of pathogens.</title>
        <authorList>
            <person name="Haridas S."/>
            <person name="Albert R."/>
            <person name="Binder M."/>
            <person name="Bloem J."/>
            <person name="Labutti K."/>
            <person name="Salamov A."/>
            <person name="Andreopoulos B."/>
            <person name="Baker S."/>
            <person name="Barry K."/>
            <person name="Bills G."/>
            <person name="Bluhm B."/>
            <person name="Cannon C."/>
            <person name="Castanera R."/>
            <person name="Culley D."/>
            <person name="Daum C."/>
            <person name="Ezra D."/>
            <person name="Gonzalez J."/>
            <person name="Henrissat B."/>
            <person name="Kuo A."/>
            <person name="Liang C."/>
            <person name="Lipzen A."/>
            <person name="Lutzoni F."/>
            <person name="Magnuson J."/>
            <person name="Mondo S."/>
            <person name="Nolan M."/>
            <person name="Ohm R."/>
            <person name="Pangilinan J."/>
            <person name="Park H.-J."/>
            <person name="Ramirez L."/>
            <person name="Alfaro M."/>
            <person name="Sun H."/>
            <person name="Tritt A."/>
            <person name="Yoshinaga Y."/>
            <person name="Zwiers L.-H."/>
            <person name="Turgeon B."/>
            <person name="Goodwin S."/>
            <person name="Spatafora J."/>
            <person name="Crous P."/>
            <person name="Grigoriev I."/>
        </authorList>
    </citation>
    <scope>NUCLEOTIDE SEQUENCE</scope>
    <source>
        <strain evidence="2">CBS 109.77</strain>
    </source>
</reference>
<keyword evidence="3" id="KW-1185">Reference proteome</keyword>
<dbReference type="Proteomes" id="UP000799757">
    <property type="component" value="Unassembled WGS sequence"/>
</dbReference>
<feature type="compositionally biased region" description="Polar residues" evidence="1">
    <location>
        <begin position="1"/>
        <end position="10"/>
    </location>
</feature>
<accession>A0A6A6XI28</accession>
<dbReference type="AlphaFoldDB" id="A0A6A6XI28"/>
<protein>
    <submittedName>
        <fullName evidence="2">Uncharacterized protein</fullName>
    </submittedName>
</protein>
<evidence type="ECO:0000313" key="3">
    <source>
        <dbReference type="Proteomes" id="UP000799757"/>
    </source>
</evidence>
<evidence type="ECO:0000256" key="1">
    <source>
        <dbReference type="SAM" id="MobiDB-lite"/>
    </source>
</evidence>
<dbReference type="EMBL" id="MU001841">
    <property type="protein sequence ID" value="KAF2796061.1"/>
    <property type="molecule type" value="Genomic_DNA"/>
</dbReference>
<proteinExistence type="predicted"/>
<gene>
    <name evidence="2" type="ORF">K505DRAFT_359673</name>
</gene>
<name>A0A6A6XI28_9PLEO</name>
<sequence length="141" mass="15913">MISNHNTHIAKSTKLEKAEAATDHARREHLNQGIDKLTEASVTIGMQMNHNRVLGDAETVQVGLRQAPIVHNLLRLRSQVGEVFEIIADARKQRDKAETEATFLAEQLSEAHCQVYIARVEAGRLQDAINRLQKQLAEMRR</sequence>
<feature type="compositionally biased region" description="Basic and acidic residues" evidence="1">
    <location>
        <begin position="13"/>
        <end position="26"/>
    </location>
</feature>
<organism evidence="2 3">
    <name type="scientific">Melanomma pulvis-pyrius CBS 109.77</name>
    <dbReference type="NCBI Taxonomy" id="1314802"/>
    <lineage>
        <taxon>Eukaryota</taxon>
        <taxon>Fungi</taxon>
        <taxon>Dikarya</taxon>
        <taxon>Ascomycota</taxon>
        <taxon>Pezizomycotina</taxon>
        <taxon>Dothideomycetes</taxon>
        <taxon>Pleosporomycetidae</taxon>
        <taxon>Pleosporales</taxon>
        <taxon>Melanommataceae</taxon>
        <taxon>Melanomma</taxon>
    </lineage>
</organism>